<sequence>MTQLAPADRGRTATTPSIQSMAEQNVWLRWFDGPRTAKGLRISIGTSEETEVLIATLRDLVRGGK</sequence>
<dbReference type="Proteomes" id="UP001198571">
    <property type="component" value="Unassembled WGS sequence"/>
</dbReference>
<reference evidence="1 2" key="1">
    <citation type="submission" date="2020-07" db="EMBL/GenBank/DDBJ databases">
        <title>Pseudogemmobacter sp. nov., isolated from poultry manure in Taiwan.</title>
        <authorList>
            <person name="Lin S.-Y."/>
            <person name="Tang Y.-S."/>
            <person name="Young C.-C."/>
        </authorList>
    </citation>
    <scope>NUCLEOTIDE SEQUENCE [LARGE SCALE GENOMIC DNA]</scope>
    <source>
        <strain evidence="1 2">CC-YST710</strain>
    </source>
</reference>
<dbReference type="RefSeq" id="WP_226937097.1">
    <property type="nucleotide sequence ID" value="NZ_JACDXX010000018.1"/>
</dbReference>
<evidence type="ECO:0000313" key="1">
    <source>
        <dbReference type="EMBL" id="MCB5411635.1"/>
    </source>
</evidence>
<proteinExistence type="predicted"/>
<evidence type="ECO:0008006" key="3">
    <source>
        <dbReference type="Google" id="ProtNLM"/>
    </source>
</evidence>
<comment type="caution">
    <text evidence="1">The sequence shown here is derived from an EMBL/GenBank/DDBJ whole genome shotgun (WGS) entry which is preliminary data.</text>
</comment>
<gene>
    <name evidence="1" type="ORF">H0485_16710</name>
</gene>
<name>A0ABS8CS79_9RHOB</name>
<protein>
    <recommendedName>
        <fullName evidence="3">Histidinol-phosphate aminotransferase</fullName>
    </recommendedName>
</protein>
<dbReference type="EMBL" id="JACDXX010000018">
    <property type="protein sequence ID" value="MCB5411635.1"/>
    <property type="molecule type" value="Genomic_DNA"/>
</dbReference>
<organism evidence="1 2">
    <name type="scientific">Pseudogemmobacter faecipullorum</name>
    <dbReference type="NCBI Taxonomy" id="2755041"/>
    <lineage>
        <taxon>Bacteria</taxon>
        <taxon>Pseudomonadati</taxon>
        <taxon>Pseudomonadota</taxon>
        <taxon>Alphaproteobacteria</taxon>
        <taxon>Rhodobacterales</taxon>
        <taxon>Paracoccaceae</taxon>
        <taxon>Pseudogemmobacter</taxon>
    </lineage>
</organism>
<keyword evidence="2" id="KW-1185">Reference proteome</keyword>
<evidence type="ECO:0000313" key="2">
    <source>
        <dbReference type="Proteomes" id="UP001198571"/>
    </source>
</evidence>
<dbReference type="Gene3D" id="3.90.1150.10">
    <property type="entry name" value="Aspartate Aminotransferase, domain 1"/>
    <property type="match status" value="1"/>
</dbReference>
<accession>A0ABS8CS79</accession>
<dbReference type="InterPro" id="IPR015422">
    <property type="entry name" value="PyrdxlP-dep_Trfase_small"/>
</dbReference>